<dbReference type="Gene3D" id="1.20.58.1480">
    <property type="match status" value="1"/>
</dbReference>
<dbReference type="GO" id="GO:0008270">
    <property type="term" value="F:zinc ion binding"/>
    <property type="evidence" value="ECO:0007669"/>
    <property type="project" value="UniProtKB-KW"/>
</dbReference>
<dbReference type="eggNOG" id="KOG4159">
    <property type="taxonomic scope" value="Eukaryota"/>
</dbReference>
<dbReference type="SUPFAM" id="SSF57850">
    <property type="entry name" value="RING/U-box"/>
    <property type="match status" value="2"/>
</dbReference>
<dbReference type="Pfam" id="PF02190">
    <property type="entry name" value="LON_substr_bdg"/>
    <property type="match status" value="1"/>
</dbReference>
<feature type="domain" description="Lon N-terminal" evidence="6">
    <location>
        <begin position="246"/>
        <end position="470"/>
    </location>
</feature>
<dbReference type="SMART" id="SM00464">
    <property type="entry name" value="LON"/>
    <property type="match status" value="1"/>
</dbReference>
<dbReference type="OrthoDB" id="264917at2759"/>
<dbReference type="CDD" id="cd16514">
    <property type="entry name" value="RING-HC_LONFs_rpt2"/>
    <property type="match status" value="1"/>
</dbReference>
<evidence type="ECO:0000313" key="8">
    <source>
        <dbReference type="Proteomes" id="UP000001744"/>
    </source>
</evidence>
<evidence type="ECO:0000256" key="3">
    <source>
        <dbReference type="ARBA" id="ARBA00022833"/>
    </source>
</evidence>
<evidence type="ECO:0000256" key="4">
    <source>
        <dbReference type="PROSITE-ProRule" id="PRU00175"/>
    </source>
</evidence>
<keyword evidence="3" id="KW-0862">Zinc</keyword>
<dbReference type="InterPro" id="IPR015947">
    <property type="entry name" value="PUA-like_sf"/>
</dbReference>
<dbReference type="InterPro" id="IPR013083">
    <property type="entry name" value="Znf_RING/FYVE/PHD"/>
</dbReference>
<dbReference type="SMART" id="SM00184">
    <property type="entry name" value="RING"/>
    <property type="match status" value="2"/>
</dbReference>
<protein>
    <submittedName>
        <fullName evidence="7">Ubiquitin-protein ligase E3</fullName>
    </submittedName>
</protein>
<name>B6K1C6_SCHJY</name>
<dbReference type="JaponicusDB" id="SJAG_02851"/>
<keyword evidence="8" id="KW-1185">Reference proteome</keyword>
<reference evidence="7 8" key="1">
    <citation type="journal article" date="2011" name="Science">
        <title>Comparative functional genomics of the fission yeasts.</title>
        <authorList>
            <person name="Rhind N."/>
            <person name="Chen Z."/>
            <person name="Yassour M."/>
            <person name="Thompson D.A."/>
            <person name="Haas B.J."/>
            <person name="Habib N."/>
            <person name="Wapinski I."/>
            <person name="Roy S."/>
            <person name="Lin M.F."/>
            <person name="Heiman D.I."/>
            <person name="Young S.K."/>
            <person name="Furuya K."/>
            <person name="Guo Y."/>
            <person name="Pidoux A."/>
            <person name="Chen H.M."/>
            <person name="Robbertse B."/>
            <person name="Goldberg J.M."/>
            <person name="Aoki K."/>
            <person name="Bayne E.H."/>
            <person name="Berlin A.M."/>
            <person name="Desjardins C.A."/>
            <person name="Dobbs E."/>
            <person name="Dukaj L."/>
            <person name="Fan L."/>
            <person name="FitzGerald M.G."/>
            <person name="French C."/>
            <person name="Gujja S."/>
            <person name="Hansen K."/>
            <person name="Keifenheim D."/>
            <person name="Levin J.Z."/>
            <person name="Mosher R.A."/>
            <person name="Mueller C.A."/>
            <person name="Pfiffner J."/>
            <person name="Priest M."/>
            <person name="Russ C."/>
            <person name="Smialowska A."/>
            <person name="Swoboda P."/>
            <person name="Sykes S.M."/>
            <person name="Vaughn M."/>
            <person name="Vengrova S."/>
            <person name="Yoder R."/>
            <person name="Zeng Q."/>
            <person name="Allshire R."/>
            <person name="Baulcombe D."/>
            <person name="Birren B.W."/>
            <person name="Brown W."/>
            <person name="Ekwall K."/>
            <person name="Kellis M."/>
            <person name="Leatherwood J."/>
            <person name="Levin H."/>
            <person name="Margalit H."/>
            <person name="Martienssen R."/>
            <person name="Nieduszynski C.A."/>
            <person name="Spatafora J.W."/>
            <person name="Friedman N."/>
            <person name="Dalgaard J.Z."/>
            <person name="Baumann P."/>
            <person name="Niki H."/>
            <person name="Regev A."/>
            <person name="Nusbaum C."/>
        </authorList>
    </citation>
    <scope>NUCLEOTIDE SEQUENCE [LARGE SCALE GENOMIC DNA]</scope>
    <source>
        <strain evidence="8">yFS275 / FY16936</strain>
    </source>
</reference>
<dbReference type="PROSITE" id="PS51787">
    <property type="entry name" value="LON_N"/>
    <property type="match status" value="1"/>
</dbReference>
<dbReference type="AlphaFoldDB" id="B6K1C6"/>
<dbReference type="PANTHER" id="PTHR23327:SF42">
    <property type="entry name" value="LON PEPTIDASE N-TERMINAL DOMAIN AND RING FINGER PROTEIN C14F5.10C"/>
    <property type="match status" value="1"/>
</dbReference>
<dbReference type="InterPro" id="IPR046336">
    <property type="entry name" value="Lon_prtase_N_sf"/>
</dbReference>
<evidence type="ECO:0000256" key="1">
    <source>
        <dbReference type="ARBA" id="ARBA00022723"/>
    </source>
</evidence>
<dbReference type="STRING" id="402676.B6K1C6"/>
<dbReference type="Gene3D" id="3.30.40.10">
    <property type="entry name" value="Zinc/RING finger domain, C3HC4 (zinc finger)"/>
    <property type="match status" value="2"/>
</dbReference>
<dbReference type="HOGENOM" id="CLU_013989_3_0_1"/>
<dbReference type="Gene3D" id="2.30.130.40">
    <property type="entry name" value="LON domain-like"/>
    <property type="match status" value="1"/>
</dbReference>
<dbReference type="SUPFAM" id="SSF88697">
    <property type="entry name" value="PUA domain-like"/>
    <property type="match status" value="1"/>
</dbReference>
<evidence type="ECO:0000259" key="5">
    <source>
        <dbReference type="PROSITE" id="PS50089"/>
    </source>
</evidence>
<keyword evidence="2 4" id="KW-0863">Zinc-finger</keyword>
<proteinExistence type="predicted"/>
<organism evidence="7 8">
    <name type="scientific">Schizosaccharomyces japonicus (strain yFS275 / FY16936)</name>
    <name type="common">Fission yeast</name>
    <dbReference type="NCBI Taxonomy" id="402676"/>
    <lineage>
        <taxon>Eukaryota</taxon>
        <taxon>Fungi</taxon>
        <taxon>Dikarya</taxon>
        <taxon>Ascomycota</taxon>
        <taxon>Taphrinomycotina</taxon>
        <taxon>Schizosaccharomycetes</taxon>
        <taxon>Schizosaccharomycetales</taxon>
        <taxon>Schizosaccharomycetaceae</taxon>
        <taxon>Schizosaccharomyces</taxon>
    </lineage>
</organism>
<dbReference type="GeneID" id="7048535"/>
<dbReference type="Pfam" id="PF13923">
    <property type="entry name" value="zf-C3HC4_2"/>
    <property type="match status" value="1"/>
</dbReference>
<dbReference type="GO" id="GO:0016874">
    <property type="term" value="F:ligase activity"/>
    <property type="evidence" value="ECO:0007669"/>
    <property type="project" value="UniProtKB-KW"/>
</dbReference>
<dbReference type="RefSeq" id="XP_002174040.1">
    <property type="nucleotide sequence ID" value="XM_002174004.1"/>
</dbReference>
<dbReference type="OMA" id="PWWFASV"/>
<evidence type="ECO:0000259" key="6">
    <source>
        <dbReference type="PROSITE" id="PS51787"/>
    </source>
</evidence>
<dbReference type="InterPro" id="IPR017907">
    <property type="entry name" value="Znf_RING_CS"/>
</dbReference>
<dbReference type="EMBL" id="KE651166">
    <property type="protein sequence ID" value="EEB07747.1"/>
    <property type="molecule type" value="Genomic_DNA"/>
</dbReference>
<gene>
    <name evidence="7" type="ORF">SJAG_02851</name>
</gene>
<keyword evidence="1" id="KW-0479">Metal-binding</keyword>
<feature type="domain" description="RING-type" evidence="5">
    <location>
        <begin position="165"/>
        <end position="203"/>
    </location>
</feature>
<accession>B6K1C6</accession>
<dbReference type="InterPro" id="IPR001841">
    <property type="entry name" value="Znf_RING"/>
</dbReference>
<dbReference type="PROSITE" id="PS50089">
    <property type="entry name" value="ZF_RING_2"/>
    <property type="match status" value="1"/>
</dbReference>
<dbReference type="PANTHER" id="PTHR23327">
    <property type="entry name" value="RING FINGER PROTEIN 127"/>
    <property type="match status" value="1"/>
</dbReference>
<dbReference type="Proteomes" id="UP000001744">
    <property type="component" value="Unassembled WGS sequence"/>
</dbReference>
<dbReference type="InterPro" id="IPR003111">
    <property type="entry name" value="Lon_prtase_N"/>
</dbReference>
<sequence>MATATPNLQLPSLSLECFVCKKCNSLMTNPVTLPCGGSVCRTCFSALFPTVRNPKTHVQCIFGHNEPHYSVETNVRDILLTRICDIIREGITPKKHLQSSLGNVGTSISAITEADTGADAENEGSYEHDLLDGFSNSLSPIKQASEFCRGRQTKLKDAITAELDCQICYAMLYEPITTPCGHSFCDPCLMQALSQSARCPACRAVLPSPAVLEHAHNRPLCAFIRETYPEHWLERRKCWEEEKEQESWMPLFVCMVAYPHMSTFLHIFEPRYKIMLERCMEGTKRFCITMPLQVSKRRAQNEQPRELRNARGQRLFCAQYGTVMEILTAEQLPDGRSLVEARGTCRFKILDFQSDGLYPMVKVEKRFDTPTRTSPLQFPLPEQWLQHANKSTEQLVEEIDIFYTNARNTCVHWVVPLLDIRYEAATLLSDLSFKVASLLPIPEFEKTRILEIDNPDDRLILILIWLQWLQNTWWYRLSNTCTLS</sequence>
<evidence type="ECO:0000256" key="2">
    <source>
        <dbReference type="ARBA" id="ARBA00022771"/>
    </source>
</evidence>
<evidence type="ECO:0000313" key="7">
    <source>
        <dbReference type="EMBL" id="EEB07747.1"/>
    </source>
</evidence>
<dbReference type="PROSITE" id="PS00518">
    <property type="entry name" value="ZF_RING_1"/>
    <property type="match status" value="1"/>
</dbReference>
<keyword evidence="7" id="KW-0436">Ligase</keyword>
<dbReference type="VEuPathDB" id="FungiDB:SJAG_02851"/>